<proteinExistence type="predicted"/>
<dbReference type="Proteomes" id="UP000663870">
    <property type="component" value="Unassembled WGS sequence"/>
</dbReference>
<name>A0A816FT91_9BILA</name>
<comment type="caution">
    <text evidence="2">The sequence shown here is derived from an EMBL/GenBank/DDBJ whole genome shotgun (WGS) entry which is preliminary data.</text>
</comment>
<evidence type="ECO:0000313" key="3">
    <source>
        <dbReference type="Proteomes" id="UP000663870"/>
    </source>
</evidence>
<dbReference type="Proteomes" id="UP000663854">
    <property type="component" value="Unassembled WGS sequence"/>
</dbReference>
<gene>
    <name evidence="2" type="ORF">JXQ802_LOCUS56792</name>
    <name evidence="1" type="ORF">PYM288_LOCUS40216</name>
</gene>
<protein>
    <submittedName>
        <fullName evidence="2">Uncharacterized protein</fullName>
    </submittedName>
</protein>
<dbReference type="AlphaFoldDB" id="A0A816FT91"/>
<dbReference type="InterPro" id="IPR013780">
    <property type="entry name" value="Glyco_hydro_b"/>
</dbReference>
<keyword evidence="3" id="KW-1185">Reference proteome</keyword>
<dbReference type="EMBL" id="CAJNOH010012065">
    <property type="protein sequence ID" value="CAF1531757.1"/>
    <property type="molecule type" value="Genomic_DNA"/>
</dbReference>
<sequence>FYLYVALDKQQKAQGYLYWDDGESIDTYQRLDYNYFRFNYDAQRLILEPWTYKYPEMNNRLEEISIFGVIKQPTTILWNRQELSKDKWTFDTNTKVLKMKTLALDLSQIHRFVFL</sequence>
<feature type="non-terminal residue" evidence="2">
    <location>
        <position position="1"/>
    </location>
</feature>
<evidence type="ECO:0000313" key="2">
    <source>
        <dbReference type="EMBL" id="CAF1665843.1"/>
    </source>
</evidence>
<dbReference type="EMBL" id="CAJNOL010013933">
    <property type="protein sequence ID" value="CAF1665843.1"/>
    <property type="molecule type" value="Genomic_DNA"/>
</dbReference>
<reference evidence="2" key="1">
    <citation type="submission" date="2021-02" db="EMBL/GenBank/DDBJ databases">
        <authorList>
            <person name="Nowell W R."/>
        </authorList>
    </citation>
    <scope>NUCLEOTIDE SEQUENCE</scope>
</reference>
<evidence type="ECO:0000313" key="1">
    <source>
        <dbReference type="EMBL" id="CAF1531757.1"/>
    </source>
</evidence>
<organism evidence="2 3">
    <name type="scientific">Rotaria sordida</name>
    <dbReference type="NCBI Taxonomy" id="392033"/>
    <lineage>
        <taxon>Eukaryota</taxon>
        <taxon>Metazoa</taxon>
        <taxon>Spiralia</taxon>
        <taxon>Gnathifera</taxon>
        <taxon>Rotifera</taxon>
        <taxon>Eurotatoria</taxon>
        <taxon>Bdelloidea</taxon>
        <taxon>Philodinida</taxon>
        <taxon>Philodinidae</taxon>
        <taxon>Rotaria</taxon>
    </lineage>
</organism>
<dbReference type="Gene3D" id="2.60.40.1180">
    <property type="entry name" value="Golgi alpha-mannosidase II"/>
    <property type="match status" value="1"/>
</dbReference>
<accession>A0A816FT91</accession>